<name>A0A8J3QLW9_9ACTN</name>
<evidence type="ECO:0000313" key="3">
    <source>
        <dbReference type="EMBL" id="GIH11858.1"/>
    </source>
</evidence>
<dbReference type="PANTHER" id="PTHR43377">
    <property type="entry name" value="BILIVERDIN REDUCTASE A"/>
    <property type="match status" value="1"/>
</dbReference>
<dbReference type="GO" id="GO:0000166">
    <property type="term" value="F:nucleotide binding"/>
    <property type="evidence" value="ECO:0007669"/>
    <property type="project" value="InterPro"/>
</dbReference>
<organism evidence="3 4">
    <name type="scientific">Rugosimonospora africana</name>
    <dbReference type="NCBI Taxonomy" id="556532"/>
    <lineage>
        <taxon>Bacteria</taxon>
        <taxon>Bacillati</taxon>
        <taxon>Actinomycetota</taxon>
        <taxon>Actinomycetes</taxon>
        <taxon>Micromonosporales</taxon>
        <taxon>Micromonosporaceae</taxon>
        <taxon>Rugosimonospora</taxon>
    </lineage>
</organism>
<dbReference type="AlphaFoldDB" id="A0A8J3QLW9"/>
<reference evidence="3" key="1">
    <citation type="submission" date="2021-01" db="EMBL/GenBank/DDBJ databases">
        <title>Whole genome shotgun sequence of Rugosimonospora africana NBRC 104875.</title>
        <authorList>
            <person name="Komaki H."/>
            <person name="Tamura T."/>
        </authorList>
    </citation>
    <scope>NUCLEOTIDE SEQUENCE</scope>
    <source>
        <strain evidence="3">NBRC 104875</strain>
    </source>
</reference>
<dbReference type="Pfam" id="PF22725">
    <property type="entry name" value="GFO_IDH_MocA_C3"/>
    <property type="match status" value="1"/>
</dbReference>
<evidence type="ECO:0000313" key="4">
    <source>
        <dbReference type="Proteomes" id="UP000642748"/>
    </source>
</evidence>
<dbReference type="RefSeq" id="WP_203915590.1">
    <property type="nucleotide sequence ID" value="NZ_BONZ01000001.1"/>
</dbReference>
<dbReference type="InterPro" id="IPR055170">
    <property type="entry name" value="GFO_IDH_MocA-like_dom"/>
</dbReference>
<dbReference type="PANTHER" id="PTHR43377:SF1">
    <property type="entry name" value="BILIVERDIN REDUCTASE A"/>
    <property type="match status" value="1"/>
</dbReference>
<accession>A0A8J3QLW9</accession>
<evidence type="ECO:0000259" key="2">
    <source>
        <dbReference type="Pfam" id="PF22725"/>
    </source>
</evidence>
<evidence type="ECO:0008006" key="5">
    <source>
        <dbReference type="Google" id="ProtNLM"/>
    </source>
</evidence>
<dbReference type="SUPFAM" id="SSF55347">
    <property type="entry name" value="Glyceraldehyde-3-phosphate dehydrogenase-like, C-terminal domain"/>
    <property type="match status" value="1"/>
</dbReference>
<comment type="caution">
    <text evidence="3">The sequence shown here is derived from an EMBL/GenBank/DDBJ whole genome shotgun (WGS) entry which is preliminary data.</text>
</comment>
<proteinExistence type="predicted"/>
<feature type="domain" description="GFO/IDH/MocA-like oxidoreductase" evidence="2">
    <location>
        <begin position="141"/>
        <end position="247"/>
    </location>
</feature>
<protein>
    <recommendedName>
        <fullName evidence="5">Dehydrogenase</fullName>
    </recommendedName>
</protein>
<dbReference type="InterPro" id="IPR036291">
    <property type="entry name" value="NAD(P)-bd_dom_sf"/>
</dbReference>
<dbReference type="SUPFAM" id="SSF51735">
    <property type="entry name" value="NAD(P)-binding Rossmann-fold domains"/>
    <property type="match status" value="1"/>
</dbReference>
<dbReference type="Gene3D" id="3.30.360.10">
    <property type="entry name" value="Dihydrodipicolinate Reductase, domain 2"/>
    <property type="match status" value="1"/>
</dbReference>
<dbReference type="EMBL" id="BONZ01000001">
    <property type="protein sequence ID" value="GIH11858.1"/>
    <property type="molecule type" value="Genomic_DNA"/>
</dbReference>
<dbReference type="InterPro" id="IPR051450">
    <property type="entry name" value="Gfo/Idh/MocA_Oxidoreductases"/>
</dbReference>
<feature type="domain" description="Gfo/Idh/MocA-like oxidoreductase N-terminal" evidence="1">
    <location>
        <begin position="14"/>
        <end position="130"/>
    </location>
</feature>
<sequence>MPGTADRPVSGGPVRVAVVGTGWWGTEHARAYAVSPDAELVAIAGRNGEVTRRLAAQFGVPPFEDLDAMLDATAPDLVSVAVAPQSQHAVVSHLLSRGQPVFAEKPLGVTVEQARDLVDTANRAGVFFGIDFNHRYARPVQLARAALADGRLGGLSLAVWQLSGEYTRGLEHGNLLETQCHGFDLIEHLCGSAESVSAELSDAGTPGRPDTVAVTLRLPGGVLGCLLSTAATSYAHSLTLYGTGGRAVVTDTVRQFSFTPTGSEHSEVWEAGYFNDRDRSFLSTLDLHVAELLAALRAGAAPPVPAAAGLRALELGWAAVTAAQTGNRVDVHPVGSPI</sequence>
<dbReference type="Proteomes" id="UP000642748">
    <property type="component" value="Unassembled WGS sequence"/>
</dbReference>
<dbReference type="InterPro" id="IPR000683">
    <property type="entry name" value="Gfo/Idh/MocA-like_OxRdtase_N"/>
</dbReference>
<dbReference type="Gene3D" id="3.40.50.720">
    <property type="entry name" value="NAD(P)-binding Rossmann-like Domain"/>
    <property type="match status" value="1"/>
</dbReference>
<gene>
    <name evidence="3" type="ORF">Raf01_00300</name>
</gene>
<dbReference type="Pfam" id="PF01408">
    <property type="entry name" value="GFO_IDH_MocA"/>
    <property type="match status" value="1"/>
</dbReference>
<keyword evidence="4" id="KW-1185">Reference proteome</keyword>
<evidence type="ECO:0000259" key="1">
    <source>
        <dbReference type="Pfam" id="PF01408"/>
    </source>
</evidence>